<gene>
    <name evidence="1" type="ORF">EVAR_47474_1</name>
</gene>
<name>A0A4C1XAD9_EUMVA</name>
<sequence>MALSWTATSGAFVRRVCADGADAAGAAPRGGPRSGRILASHRRENWDHRSENQMVAVAHRAVRPRTPAKLNSSGAADDEFALITSFHCIKDPVMFATLSIYGRLLDYKDFAGVVCC</sequence>
<dbReference type="EMBL" id="BGZK01000794">
    <property type="protein sequence ID" value="GBP60736.1"/>
    <property type="molecule type" value="Genomic_DNA"/>
</dbReference>
<reference evidence="1 2" key="1">
    <citation type="journal article" date="2019" name="Commun. Biol.">
        <title>The bagworm genome reveals a unique fibroin gene that provides high tensile strength.</title>
        <authorList>
            <person name="Kono N."/>
            <person name="Nakamura H."/>
            <person name="Ohtoshi R."/>
            <person name="Tomita M."/>
            <person name="Numata K."/>
            <person name="Arakawa K."/>
        </authorList>
    </citation>
    <scope>NUCLEOTIDE SEQUENCE [LARGE SCALE GENOMIC DNA]</scope>
</reference>
<dbReference type="AlphaFoldDB" id="A0A4C1XAD9"/>
<proteinExistence type="predicted"/>
<comment type="caution">
    <text evidence="1">The sequence shown here is derived from an EMBL/GenBank/DDBJ whole genome shotgun (WGS) entry which is preliminary data.</text>
</comment>
<protein>
    <submittedName>
        <fullName evidence="1">Uncharacterized protein</fullName>
    </submittedName>
</protein>
<keyword evidence="2" id="KW-1185">Reference proteome</keyword>
<evidence type="ECO:0000313" key="1">
    <source>
        <dbReference type="EMBL" id="GBP60736.1"/>
    </source>
</evidence>
<accession>A0A4C1XAD9</accession>
<organism evidence="1 2">
    <name type="scientific">Eumeta variegata</name>
    <name type="common">Bagworm moth</name>
    <name type="synonym">Eumeta japonica</name>
    <dbReference type="NCBI Taxonomy" id="151549"/>
    <lineage>
        <taxon>Eukaryota</taxon>
        <taxon>Metazoa</taxon>
        <taxon>Ecdysozoa</taxon>
        <taxon>Arthropoda</taxon>
        <taxon>Hexapoda</taxon>
        <taxon>Insecta</taxon>
        <taxon>Pterygota</taxon>
        <taxon>Neoptera</taxon>
        <taxon>Endopterygota</taxon>
        <taxon>Lepidoptera</taxon>
        <taxon>Glossata</taxon>
        <taxon>Ditrysia</taxon>
        <taxon>Tineoidea</taxon>
        <taxon>Psychidae</taxon>
        <taxon>Oiketicinae</taxon>
        <taxon>Eumeta</taxon>
    </lineage>
</organism>
<dbReference type="Proteomes" id="UP000299102">
    <property type="component" value="Unassembled WGS sequence"/>
</dbReference>
<evidence type="ECO:0000313" key="2">
    <source>
        <dbReference type="Proteomes" id="UP000299102"/>
    </source>
</evidence>